<sequence length="165" mass="19637">MSLLKNNIQLFVLLSIFAFLFFWQKFAWVSLFLIPIFLAFFLEFFYFLRLRKNIIKEATMIKDSLIYRVSAGDFYIYSLSFFMALFALASLFLNLISFEKQDGFFLFVLLPLFLFFFKQKLQLQFLDNAYNDFRIIILSSLILALLYAIFNGVVNPIQSFNLEDF</sequence>
<dbReference type="AlphaFoldDB" id="A0A5T0DXH7"/>
<feature type="transmembrane region" description="Helical" evidence="1">
    <location>
        <begin position="103"/>
        <end position="121"/>
    </location>
</feature>
<evidence type="ECO:0000313" key="2">
    <source>
        <dbReference type="EMBL" id="EAJ7596855.1"/>
    </source>
</evidence>
<feature type="transmembrane region" description="Helical" evidence="1">
    <location>
        <begin position="74"/>
        <end position="97"/>
    </location>
</feature>
<evidence type="ECO:0000256" key="1">
    <source>
        <dbReference type="SAM" id="Phobius"/>
    </source>
</evidence>
<reference evidence="2" key="1">
    <citation type="submission" date="2018-05" db="EMBL/GenBank/DDBJ databases">
        <authorList>
            <consortium name="NARMS: The National Antimicrobial Resistance Monitoring System"/>
        </authorList>
    </citation>
    <scope>NUCLEOTIDE SEQUENCE</scope>
    <source>
        <strain evidence="2">FSIS1606351</strain>
    </source>
</reference>
<feature type="transmembrane region" description="Helical" evidence="1">
    <location>
        <begin position="29"/>
        <end position="48"/>
    </location>
</feature>
<proteinExistence type="predicted"/>
<accession>A0A5T0DXH7</accession>
<comment type="caution">
    <text evidence="2">The sequence shown here is derived from an EMBL/GenBank/DDBJ whole genome shotgun (WGS) entry which is preliminary data.</text>
</comment>
<protein>
    <submittedName>
        <fullName evidence="2">Uncharacterized protein</fullName>
    </submittedName>
</protein>
<keyword evidence="1" id="KW-0472">Membrane</keyword>
<gene>
    <name evidence="2" type="ORF">A7M21_06600</name>
</gene>
<dbReference type="EMBL" id="AACAMH010000037">
    <property type="protein sequence ID" value="EAJ7596855.1"/>
    <property type="molecule type" value="Genomic_DNA"/>
</dbReference>
<name>A0A5T0DXH7_CAMCO</name>
<keyword evidence="1" id="KW-0812">Transmembrane</keyword>
<feature type="transmembrane region" description="Helical" evidence="1">
    <location>
        <begin position="133"/>
        <end position="154"/>
    </location>
</feature>
<feature type="non-terminal residue" evidence="2">
    <location>
        <position position="165"/>
    </location>
</feature>
<feature type="transmembrane region" description="Helical" evidence="1">
    <location>
        <begin position="7"/>
        <end position="23"/>
    </location>
</feature>
<organism evidence="2">
    <name type="scientific">Campylobacter coli</name>
    <dbReference type="NCBI Taxonomy" id="195"/>
    <lineage>
        <taxon>Bacteria</taxon>
        <taxon>Pseudomonadati</taxon>
        <taxon>Campylobacterota</taxon>
        <taxon>Epsilonproteobacteria</taxon>
        <taxon>Campylobacterales</taxon>
        <taxon>Campylobacteraceae</taxon>
        <taxon>Campylobacter</taxon>
    </lineage>
</organism>
<keyword evidence="1" id="KW-1133">Transmembrane helix</keyword>